<evidence type="ECO:0000313" key="3">
    <source>
        <dbReference type="Proteomes" id="UP000001876"/>
    </source>
</evidence>
<dbReference type="Proteomes" id="UP000001876">
    <property type="component" value="Unassembled WGS sequence"/>
</dbReference>
<protein>
    <submittedName>
        <fullName evidence="2">Predicted protein</fullName>
    </submittedName>
</protein>
<dbReference type="EMBL" id="GG663735">
    <property type="protein sequence ID" value="EEH60718.1"/>
    <property type="molecule type" value="Genomic_DNA"/>
</dbReference>
<evidence type="ECO:0000313" key="2">
    <source>
        <dbReference type="EMBL" id="EEH60718.1"/>
    </source>
</evidence>
<dbReference type="RefSeq" id="XP_003055466.1">
    <property type="nucleotide sequence ID" value="XM_003055420.1"/>
</dbReference>
<dbReference type="GeneID" id="9680753"/>
<accession>C1MHC9</accession>
<dbReference type="KEGG" id="mpp:MICPUCDRAFT_50132"/>
<gene>
    <name evidence="2" type="ORF">MICPUCDRAFT_50132</name>
</gene>
<reference evidence="2 3" key="1">
    <citation type="journal article" date="2009" name="Science">
        <title>Green evolution and dynamic adaptations revealed by genomes of the marine picoeukaryotes Micromonas.</title>
        <authorList>
            <person name="Worden A.Z."/>
            <person name="Lee J.H."/>
            <person name="Mock T."/>
            <person name="Rouze P."/>
            <person name="Simmons M.P."/>
            <person name="Aerts A.L."/>
            <person name="Allen A.E."/>
            <person name="Cuvelier M.L."/>
            <person name="Derelle E."/>
            <person name="Everett M.V."/>
            <person name="Foulon E."/>
            <person name="Grimwood J."/>
            <person name="Gundlach H."/>
            <person name="Henrissat B."/>
            <person name="Napoli C."/>
            <person name="McDonald S.M."/>
            <person name="Parker M.S."/>
            <person name="Rombauts S."/>
            <person name="Salamov A."/>
            <person name="Von Dassow P."/>
            <person name="Badger J.H."/>
            <person name="Coutinho P.M."/>
            <person name="Demir E."/>
            <person name="Dubchak I."/>
            <person name="Gentemann C."/>
            <person name="Eikrem W."/>
            <person name="Gready J.E."/>
            <person name="John U."/>
            <person name="Lanier W."/>
            <person name="Lindquist E.A."/>
            <person name="Lucas S."/>
            <person name="Mayer K.F."/>
            <person name="Moreau H."/>
            <person name="Not F."/>
            <person name="Otillar R."/>
            <person name="Panaud O."/>
            <person name="Pangilinan J."/>
            <person name="Paulsen I."/>
            <person name="Piegu B."/>
            <person name="Poliakov A."/>
            <person name="Robbens S."/>
            <person name="Schmutz J."/>
            <person name="Toulza E."/>
            <person name="Wyss T."/>
            <person name="Zelensky A."/>
            <person name="Zhou K."/>
            <person name="Armbrust E.V."/>
            <person name="Bhattacharya D."/>
            <person name="Goodenough U.W."/>
            <person name="Van de Peer Y."/>
            <person name="Grigoriev I.V."/>
        </authorList>
    </citation>
    <scope>NUCLEOTIDE SEQUENCE [LARGE SCALE GENOMIC DNA]</scope>
    <source>
        <strain evidence="2 3">CCMP1545</strain>
    </source>
</reference>
<sequence length="71" mass="7154">MSPLSTATTRAFAENSFASLPRARQSSVGSGGSSQSGLIGSPGGNSRRTFVGGAFSRRLSGLGRAPTQHGD</sequence>
<organism evidence="3">
    <name type="scientific">Micromonas pusilla (strain CCMP1545)</name>
    <name type="common">Picoplanktonic green alga</name>
    <dbReference type="NCBI Taxonomy" id="564608"/>
    <lineage>
        <taxon>Eukaryota</taxon>
        <taxon>Viridiplantae</taxon>
        <taxon>Chlorophyta</taxon>
        <taxon>Mamiellophyceae</taxon>
        <taxon>Mamiellales</taxon>
        <taxon>Mamiellaceae</taxon>
        <taxon>Micromonas</taxon>
    </lineage>
</organism>
<name>C1MHC9_MICPC</name>
<dbReference type="AlphaFoldDB" id="C1MHC9"/>
<feature type="region of interest" description="Disordered" evidence="1">
    <location>
        <begin position="14"/>
        <end position="71"/>
    </location>
</feature>
<keyword evidence="3" id="KW-1185">Reference proteome</keyword>
<proteinExistence type="predicted"/>
<evidence type="ECO:0000256" key="1">
    <source>
        <dbReference type="SAM" id="MobiDB-lite"/>
    </source>
</evidence>